<evidence type="ECO:0000256" key="4">
    <source>
        <dbReference type="ARBA" id="ARBA00022741"/>
    </source>
</evidence>
<reference evidence="12 13" key="1">
    <citation type="submission" date="2024-02" db="EMBL/GenBank/DDBJ databases">
        <authorList>
            <person name="Chen Y."/>
            <person name="Shah S."/>
            <person name="Dougan E. K."/>
            <person name="Thang M."/>
            <person name="Chan C."/>
        </authorList>
    </citation>
    <scope>NUCLEOTIDE SEQUENCE [LARGE SCALE GENOMIC DNA]</scope>
</reference>
<organism evidence="12 13">
    <name type="scientific">Durusdinium trenchii</name>
    <dbReference type="NCBI Taxonomy" id="1381693"/>
    <lineage>
        <taxon>Eukaryota</taxon>
        <taxon>Sar</taxon>
        <taxon>Alveolata</taxon>
        <taxon>Dinophyceae</taxon>
        <taxon>Suessiales</taxon>
        <taxon>Symbiodiniaceae</taxon>
        <taxon>Durusdinium</taxon>
    </lineage>
</organism>
<dbReference type="InterPro" id="IPR013525">
    <property type="entry name" value="ABC2_TM"/>
</dbReference>
<protein>
    <submittedName>
        <fullName evidence="12">ATP-binding cassette sub-family C member 2 (Canalicular multidrug resistance protein) (Canalicular multispecific organic anion transporter 1) (Multidrug resistance-associated protein 2)</fullName>
    </submittedName>
</protein>
<dbReference type="SUPFAM" id="SSF52540">
    <property type="entry name" value="P-loop containing nucleoside triphosphate hydrolases"/>
    <property type="match status" value="3"/>
</dbReference>
<evidence type="ECO:0000259" key="11">
    <source>
        <dbReference type="PROSITE" id="PS50929"/>
    </source>
</evidence>
<feature type="region of interest" description="Disordered" evidence="8">
    <location>
        <begin position="1470"/>
        <end position="1493"/>
    </location>
</feature>
<dbReference type="PROSITE" id="PS00211">
    <property type="entry name" value="ABC_TRANSPORTER_1"/>
    <property type="match status" value="1"/>
</dbReference>
<dbReference type="PROSITE" id="PS50929">
    <property type="entry name" value="ABC_TM1F"/>
    <property type="match status" value="2"/>
</dbReference>
<dbReference type="EMBL" id="CAXAMM010044128">
    <property type="protein sequence ID" value="CAK9113315.1"/>
    <property type="molecule type" value="Genomic_DNA"/>
</dbReference>
<evidence type="ECO:0000256" key="3">
    <source>
        <dbReference type="ARBA" id="ARBA00022692"/>
    </source>
</evidence>
<feature type="transmembrane region" description="Helical" evidence="9">
    <location>
        <begin position="911"/>
        <end position="932"/>
    </location>
</feature>
<evidence type="ECO:0000259" key="10">
    <source>
        <dbReference type="PROSITE" id="PS50893"/>
    </source>
</evidence>
<evidence type="ECO:0000256" key="5">
    <source>
        <dbReference type="ARBA" id="ARBA00022840"/>
    </source>
</evidence>
<evidence type="ECO:0000256" key="9">
    <source>
        <dbReference type="SAM" id="Phobius"/>
    </source>
</evidence>
<proteinExistence type="predicted"/>
<feature type="transmembrane region" description="Helical" evidence="9">
    <location>
        <begin position="370"/>
        <end position="391"/>
    </location>
</feature>
<comment type="subcellular location">
    <subcellularLocation>
        <location evidence="1">Membrane</location>
        <topology evidence="1">Multi-pass membrane protein</topology>
    </subcellularLocation>
</comment>
<dbReference type="CDD" id="cd03250">
    <property type="entry name" value="ABCC_MRP_domain1"/>
    <property type="match status" value="1"/>
</dbReference>
<dbReference type="SUPFAM" id="SSF90123">
    <property type="entry name" value="ABC transporter transmembrane region"/>
    <property type="match status" value="2"/>
</dbReference>
<evidence type="ECO:0000313" key="12">
    <source>
        <dbReference type="EMBL" id="CAK9113315.1"/>
    </source>
</evidence>
<dbReference type="Pfam" id="PF12698">
    <property type="entry name" value="ABC2_membrane_3"/>
    <property type="match status" value="1"/>
</dbReference>
<keyword evidence="6 9" id="KW-1133">Transmembrane helix</keyword>
<feature type="transmembrane region" description="Helical" evidence="9">
    <location>
        <begin position="553"/>
        <end position="574"/>
    </location>
</feature>
<evidence type="ECO:0000313" key="13">
    <source>
        <dbReference type="Proteomes" id="UP001642464"/>
    </source>
</evidence>
<dbReference type="InterPro" id="IPR036640">
    <property type="entry name" value="ABC1_TM_sf"/>
</dbReference>
<feature type="transmembrane region" description="Helical" evidence="9">
    <location>
        <begin position="1053"/>
        <end position="1073"/>
    </location>
</feature>
<evidence type="ECO:0000256" key="1">
    <source>
        <dbReference type="ARBA" id="ARBA00004141"/>
    </source>
</evidence>
<dbReference type="Gene3D" id="1.20.1560.10">
    <property type="entry name" value="ABC transporter type 1, transmembrane domain"/>
    <property type="match status" value="2"/>
</dbReference>
<keyword evidence="5 12" id="KW-0067">ATP-binding</keyword>
<feature type="transmembrane region" description="Helical" evidence="9">
    <location>
        <begin position="1147"/>
        <end position="1164"/>
    </location>
</feature>
<dbReference type="InterPro" id="IPR027417">
    <property type="entry name" value="P-loop_NTPase"/>
</dbReference>
<feature type="transmembrane region" description="Helical" evidence="9">
    <location>
        <begin position="453"/>
        <end position="476"/>
    </location>
</feature>
<dbReference type="Pfam" id="PF00005">
    <property type="entry name" value="ABC_tran"/>
    <property type="match status" value="3"/>
</dbReference>
<sequence>MGLLIWIRSEVQKEDVPARNYVNAPVAGQTGKRPVKDGRTQANNPTWFSADALDVEQIPGAPDQHGGLGLPPALQKQLQQLCKAFPSWVWGAWDHERGKFFTIPLILLPDSGLCPEIFANATWGLRKEHYTGSALDGLLPLHLAQRGLRLGIVGSAGAGLQIKDDESYEKYLANHDYGFDKQNPALFGAIVVQSAAECTVGSGCAGDWEIVIHLNTTGPSTSTADIQGATDINTKLTPEVSTLNKGLKMSTSKIYWSGGLSHSLGLALPTGGLIDLQSLVYAWIFNATGAYQLPSGHELPGCSCVDETGKELSRCNRSALFQTAIRSLTPYWSTQALGSKAGCLGRLSGILPVGVREIPFPTPSYTDDPFASFVESVFGLFFVLVFIWPLTRIMKSLVEDKEARINEVMKMMGMPAEAILLGWYVTYGLLWAVPAALMTLVCWNSVFQHSDKFVVFLFFWLFGVCVVTLCSFIAVFFSKAKTASVVGALLFFLLYFPFLFVSNSGASVATKALASLSPPVALSIGAGLIAEFESAGVGVRWSNMDEAIDNSSMGQVLAMLLVDTALFAILAWYLDKVLVVGFGTRQPWWFCCSKRFWNPENSSLTEAGSAPRQLGGPEEANGAKLYEAVPESMAAQRSVLVRDLSKDFHTADRKVLKAVQEVNLNLYSGQIFCLLGHNGAGKTTTINMLSGMLPVSSGDAIVYGKSVRRDMQQIRKMLGVCPQHDVIWPSLTVREHLEFFAQATLATSKAWQKQVNALIADVSLQEKEDALAGTLSGGQKRRLSAAVALIGGSLSVCPKEPSSGVDPFSRRQLWDRGRGGQVAEQPLLQRDVESPEDRSCCLSRLLFCWAFLVFWRGFRRGRTDLPDLPPVPERDRPLRLSREIQSLVTGSRESRCMPWLGQKIFRVTRPVFLRACVCQAMLATCSCIQPIILHSLLETLSLPEEQRKQSLALILLNALGVAGAVMGQWIFAEYAWTMFVRADLEAQVLLSHLVYRKSLFLRLEESPYTVGDLQNHFSTDCTKLVLSFFHWCHADLVISGCTLLVVAWHLTKLIGSAGLMGMLTAARLVRFVIRRRLRVAAKRIQAAGGQTEARDVRGRLCNEFLSAMRVVKCFSLEPMALEMLGGARDRELEAQWFKRKVFPFQNFLGSSVSLFGTIISFLWLELVLDKPVDAAIAFTVLSWSALLKDSLMAVPNQIATLLDCYVSVQRIQQLLTCQEEDTSWLQQSPETLQEMSHQSDAEFILQECSIGWPLDEETCRGIQKLNLTVKPQELLLISGPIGSGKSTLLEALTGTRPLLSGTCWRRGRPMAYVAQRPWLLNGTLIENVTFGHAYHEQRIQETLESCALLQDLASLPGGRSTLVGEEGVQLSGGQKQRVALARAVYSGAEVVLLDDVLSALDAHVGKQIFEAVIAGALRRSTRLLVTHQLQYWSHPEVNRILLLRADGSCHFLGSYQELVKAQIHELTALQSEEAEHGKDEKENGDVEKEKSQVKAADAETVSRHLESQEVRRLGHILKADLMAYARACGGLGGVSTIASLMVVYYGAQLSSSLQLAFWSNANVQAEDSGHPEAREASRRYLVQYMALCLLTGCSCFCFFFGIQLVALRASKRLHDRFMQGLMYTQLRFFDLTPTGRALNRCLKDMSTMDDRMPAAFRELFESCMNVCISVLILSLFAWQALVVVPPFSVLYWMTMTVYRWPARDLRRLEGTSRSPGMSHFSDSIKGARTVRAYGHEARFLQRNLELLGQNQLTTYWFWVAQAWVSCTQEVLGTLALAAVAGVIGYRAYLGSLNPGLAGLALSYAMSMPRNLMFLSRRLATMEVEFVSIERVMEYTRLPHEVTDTQPVVDDEDAEDLLRDATWAVRAEGLYLRYDVDGPMVFNGLSLKIEVASSCALVGRTGCGKSSFLSALVRLYPICGGNLYVHGQNVQILPLPVLRSTVRVLLQDPIFFSGTIRSNLLSRSPAIVASLDEDEALWHYLRQAGLEDRVRQLPDGLDAKVEENGQNFSQGERQLLCLARVLVTPKCDAASDAAPPPRILL</sequence>
<dbReference type="CDD" id="cd03263">
    <property type="entry name" value="ABC_subfamily_A"/>
    <property type="match status" value="1"/>
</dbReference>
<keyword evidence="4" id="KW-0547">Nucleotide-binding</keyword>
<dbReference type="Proteomes" id="UP001642464">
    <property type="component" value="Unassembled WGS sequence"/>
</dbReference>
<dbReference type="InterPro" id="IPR017871">
    <property type="entry name" value="ABC_transporter-like_CS"/>
</dbReference>
<keyword evidence="13" id="KW-1185">Reference proteome</keyword>
<keyword evidence="2" id="KW-0813">Transport</keyword>
<evidence type="ECO:0000256" key="8">
    <source>
        <dbReference type="SAM" id="MobiDB-lite"/>
    </source>
</evidence>
<dbReference type="InterPro" id="IPR044726">
    <property type="entry name" value="ABCC_6TM_D2"/>
</dbReference>
<feature type="transmembrane region" description="Helical" evidence="9">
    <location>
        <begin position="483"/>
        <end position="500"/>
    </location>
</feature>
<feature type="transmembrane region" description="Helical" evidence="9">
    <location>
        <begin position="412"/>
        <end position="433"/>
    </location>
</feature>
<dbReference type="PANTHER" id="PTHR24223:SF415">
    <property type="entry name" value="FI20190P1"/>
    <property type="match status" value="1"/>
</dbReference>
<dbReference type="PANTHER" id="PTHR24223">
    <property type="entry name" value="ATP-BINDING CASSETTE SUB-FAMILY C"/>
    <property type="match status" value="1"/>
</dbReference>
<feature type="transmembrane region" description="Helical" evidence="9">
    <location>
        <begin position="1584"/>
        <end position="1607"/>
    </location>
</feature>
<name>A0ABP0SM00_9DINO</name>
<dbReference type="PROSITE" id="PS50893">
    <property type="entry name" value="ABC_TRANSPORTER_2"/>
    <property type="match status" value="2"/>
</dbReference>
<accession>A0ABP0SM00</accession>
<feature type="transmembrane region" description="Helical" evidence="9">
    <location>
        <begin position="952"/>
        <end position="971"/>
    </location>
</feature>
<feature type="transmembrane region" description="Helical" evidence="9">
    <location>
        <begin position="1521"/>
        <end position="1547"/>
    </location>
</feature>
<dbReference type="InterPro" id="IPR050173">
    <property type="entry name" value="ABC_transporter_C-like"/>
</dbReference>
<comment type="caution">
    <text evidence="12">The sequence shown here is derived from an EMBL/GenBank/DDBJ whole genome shotgun (WGS) entry which is preliminary data.</text>
</comment>
<feature type="domain" description="ABC transporter" evidence="10">
    <location>
        <begin position="1245"/>
        <end position="1471"/>
    </location>
</feature>
<dbReference type="Gene3D" id="3.40.50.300">
    <property type="entry name" value="P-loop containing nucleotide triphosphate hydrolases"/>
    <property type="match status" value="3"/>
</dbReference>
<dbReference type="Pfam" id="PF00664">
    <property type="entry name" value="ABC_membrane"/>
    <property type="match status" value="2"/>
</dbReference>
<dbReference type="InterPro" id="IPR003593">
    <property type="entry name" value="AAA+_ATPase"/>
</dbReference>
<dbReference type="SMART" id="SM00382">
    <property type="entry name" value="AAA"/>
    <property type="match status" value="3"/>
</dbReference>
<dbReference type="InterPro" id="IPR003439">
    <property type="entry name" value="ABC_transporter-like_ATP-bd"/>
</dbReference>
<evidence type="ECO:0000256" key="7">
    <source>
        <dbReference type="ARBA" id="ARBA00023136"/>
    </source>
</evidence>
<evidence type="ECO:0000256" key="2">
    <source>
        <dbReference type="ARBA" id="ARBA00022448"/>
    </source>
</evidence>
<dbReference type="CDD" id="cd18580">
    <property type="entry name" value="ABC_6TM_ABCC_D2"/>
    <property type="match status" value="1"/>
</dbReference>
<dbReference type="GO" id="GO:0005524">
    <property type="term" value="F:ATP binding"/>
    <property type="evidence" value="ECO:0007669"/>
    <property type="project" value="UniProtKB-KW"/>
</dbReference>
<feature type="domain" description="ABC transporter" evidence="10">
    <location>
        <begin position="639"/>
        <end position="875"/>
    </location>
</feature>
<feature type="compositionally biased region" description="Basic and acidic residues" evidence="8">
    <location>
        <begin position="1473"/>
        <end position="1493"/>
    </location>
</feature>
<dbReference type="InterPro" id="IPR011527">
    <property type="entry name" value="ABC1_TM_dom"/>
</dbReference>
<feature type="transmembrane region" description="Helical" evidence="9">
    <location>
        <begin position="1024"/>
        <end position="1047"/>
    </location>
</feature>
<gene>
    <name evidence="12" type="ORF">SCF082_LOCUS52519</name>
</gene>
<feature type="transmembrane region" description="Helical" evidence="9">
    <location>
        <begin position="1666"/>
        <end position="1693"/>
    </location>
</feature>
<evidence type="ECO:0000256" key="6">
    <source>
        <dbReference type="ARBA" id="ARBA00022989"/>
    </source>
</evidence>
<keyword evidence="7 9" id="KW-0472">Membrane</keyword>
<keyword evidence="3 9" id="KW-0812">Transmembrane</keyword>
<feature type="domain" description="ABC transmembrane type-1" evidence="11">
    <location>
        <begin position="928"/>
        <end position="1203"/>
    </location>
</feature>
<feature type="domain" description="ABC transmembrane type-1" evidence="11">
    <location>
        <begin position="1540"/>
        <end position="1822"/>
    </location>
</feature>